<dbReference type="EMBL" id="JAHMUF010000012">
    <property type="protein sequence ID" value="KAG7193307.1"/>
    <property type="molecule type" value="Genomic_DNA"/>
</dbReference>
<dbReference type="Proteomes" id="UP000790833">
    <property type="component" value="Unassembled WGS sequence"/>
</dbReference>
<sequence>MEEDQLALLVQTLKSQIGITSEKITQLQTVSNTLLKPEDTEAVTDTKTEPSNKSLTRELEKRRLQLIMDVQKHDYVGEKLMVLINQSEELLAYLKLFLVEPRVASSEENSNYISSKVNATAECLKSHIQKTQADQTRIAMKLSELNDKMTYLLDTTITGFNNKATTGTKE</sequence>
<evidence type="ECO:0000313" key="2">
    <source>
        <dbReference type="Proteomes" id="UP000790833"/>
    </source>
</evidence>
<protein>
    <submittedName>
        <fullName evidence="1">Uncharacterized protein</fullName>
    </submittedName>
</protein>
<dbReference type="OrthoDB" id="4080914at2759"/>
<gene>
    <name evidence="1" type="ORF">KQ657_000719</name>
</gene>
<comment type="caution">
    <text evidence="1">The sequence shown here is derived from an EMBL/GenBank/DDBJ whole genome shotgun (WGS) entry which is preliminary data.</text>
</comment>
<proteinExistence type="predicted"/>
<name>A0A9P7V8R9_9ASCO</name>
<organism evidence="1 2">
    <name type="scientific">Scheffersomyces spartinae</name>
    <dbReference type="NCBI Taxonomy" id="45513"/>
    <lineage>
        <taxon>Eukaryota</taxon>
        <taxon>Fungi</taxon>
        <taxon>Dikarya</taxon>
        <taxon>Ascomycota</taxon>
        <taxon>Saccharomycotina</taxon>
        <taxon>Pichiomycetes</taxon>
        <taxon>Debaryomycetaceae</taxon>
        <taxon>Scheffersomyces</taxon>
    </lineage>
</organism>
<dbReference type="AlphaFoldDB" id="A0A9P7V8R9"/>
<keyword evidence="2" id="KW-1185">Reference proteome</keyword>
<reference evidence="1" key="1">
    <citation type="submission" date="2021-03" db="EMBL/GenBank/DDBJ databases">
        <authorList>
            <person name="Palmer J.M."/>
        </authorList>
    </citation>
    <scope>NUCLEOTIDE SEQUENCE</scope>
    <source>
        <strain evidence="1">ARV_011</strain>
    </source>
</reference>
<dbReference type="GeneID" id="66114093"/>
<dbReference type="RefSeq" id="XP_043048855.1">
    <property type="nucleotide sequence ID" value="XM_043191548.1"/>
</dbReference>
<accession>A0A9P7V8R9</accession>
<evidence type="ECO:0000313" key="1">
    <source>
        <dbReference type="EMBL" id="KAG7193307.1"/>
    </source>
</evidence>